<reference evidence="7 8" key="1">
    <citation type="submission" date="2019-11" db="EMBL/GenBank/DDBJ databases">
        <title>Whole genome sequence of Oryza granulata.</title>
        <authorList>
            <person name="Li W."/>
        </authorList>
    </citation>
    <scope>NUCLEOTIDE SEQUENCE [LARGE SCALE GENOMIC DNA]</scope>
    <source>
        <strain evidence="8">cv. Menghai</strain>
        <tissue evidence="7">Leaf</tissue>
    </source>
</reference>
<feature type="domain" description="Retroviral polymerase SH3-like" evidence="6">
    <location>
        <begin position="1"/>
        <end position="40"/>
    </location>
</feature>
<keyword evidence="3" id="KW-0269">Exonuclease</keyword>
<dbReference type="Pfam" id="PF00929">
    <property type="entry name" value="RNase_T"/>
    <property type="match status" value="1"/>
</dbReference>
<keyword evidence="2" id="KW-0378">Hydrolase</keyword>
<evidence type="ECO:0000256" key="1">
    <source>
        <dbReference type="ARBA" id="ARBA00022722"/>
    </source>
</evidence>
<dbReference type="GO" id="GO:0000175">
    <property type="term" value="F:3'-5'-RNA exonuclease activity"/>
    <property type="evidence" value="ECO:0007669"/>
    <property type="project" value="InterPro"/>
</dbReference>
<proteinExistence type="predicted"/>
<dbReference type="InterPro" id="IPR036397">
    <property type="entry name" value="RNaseH_sf"/>
</dbReference>
<dbReference type="AlphaFoldDB" id="A0A6G1C974"/>
<dbReference type="CDD" id="cd06133">
    <property type="entry name" value="ERI-1_3'hExo_like"/>
    <property type="match status" value="1"/>
</dbReference>
<dbReference type="OrthoDB" id="448399at2759"/>
<keyword evidence="8" id="KW-1185">Reference proteome</keyword>
<evidence type="ECO:0000256" key="2">
    <source>
        <dbReference type="ARBA" id="ARBA00022801"/>
    </source>
</evidence>
<sequence>MIFVSYEGGSKAYRVYDPSSRRVHVMRDVVFDEGASWDWDARGGGEQNDYDNFSVEYSVELIGGAAPAPVPPGATGEQQAEAFRAYVRPAHHPTLTDYCRELTGIEQADVDAGVELCEALRAHESWLEPRGVKNAAATAMAGGGGSGFAVVTWGDWDCRTMLEGECRFKGIDDKPDYFDRWINLKVPFEQVFVGGGAGHTRRLGLEEAVRTAGLAFEGRPHSGLDDARNTGGGGAEAGADSGAALLRLRQVDAG</sequence>
<accession>A0A6G1C974</accession>
<dbReference type="PANTHER" id="PTHR23044">
    <property type="entry name" value="3'-5' EXONUCLEASE ERI1-RELATED"/>
    <property type="match status" value="1"/>
</dbReference>
<comment type="caution">
    <text evidence="7">The sequence shown here is derived from an EMBL/GenBank/DDBJ whole genome shotgun (WGS) entry which is preliminary data.</text>
</comment>
<dbReference type="InterPro" id="IPR013520">
    <property type="entry name" value="Ribonucl_H"/>
</dbReference>
<dbReference type="InterPro" id="IPR051274">
    <property type="entry name" value="3-5_Exoribonuclease"/>
</dbReference>
<feature type="domain" description="Exonuclease" evidence="5">
    <location>
        <begin position="79"/>
        <end position="230"/>
    </location>
</feature>
<keyword evidence="1" id="KW-0540">Nuclease</keyword>
<feature type="region of interest" description="Disordered" evidence="4">
    <location>
        <begin position="220"/>
        <end position="239"/>
    </location>
</feature>
<dbReference type="Proteomes" id="UP000479710">
    <property type="component" value="Unassembled WGS sequence"/>
</dbReference>
<dbReference type="Pfam" id="PF25597">
    <property type="entry name" value="SH3_retrovirus"/>
    <property type="match status" value="1"/>
</dbReference>
<evidence type="ECO:0000256" key="3">
    <source>
        <dbReference type="ARBA" id="ARBA00022839"/>
    </source>
</evidence>
<dbReference type="Gene3D" id="3.30.420.10">
    <property type="entry name" value="Ribonuclease H-like superfamily/Ribonuclease H"/>
    <property type="match status" value="1"/>
</dbReference>
<evidence type="ECO:0000259" key="5">
    <source>
        <dbReference type="Pfam" id="PF00929"/>
    </source>
</evidence>
<dbReference type="InterPro" id="IPR047201">
    <property type="entry name" value="ERI-1_3'hExo-like"/>
</dbReference>
<evidence type="ECO:0000313" key="7">
    <source>
        <dbReference type="EMBL" id="KAF0896344.1"/>
    </source>
</evidence>
<name>A0A6G1C974_9ORYZ</name>
<evidence type="ECO:0000259" key="6">
    <source>
        <dbReference type="Pfam" id="PF25597"/>
    </source>
</evidence>
<evidence type="ECO:0000256" key="4">
    <source>
        <dbReference type="SAM" id="MobiDB-lite"/>
    </source>
</evidence>
<dbReference type="InterPro" id="IPR057670">
    <property type="entry name" value="SH3_retrovirus"/>
</dbReference>
<dbReference type="PANTHER" id="PTHR23044:SF76">
    <property type="entry name" value="OS11G0525900 PROTEIN"/>
    <property type="match status" value="1"/>
</dbReference>
<evidence type="ECO:0000313" key="8">
    <source>
        <dbReference type="Proteomes" id="UP000479710"/>
    </source>
</evidence>
<dbReference type="InterPro" id="IPR012337">
    <property type="entry name" value="RNaseH-like_sf"/>
</dbReference>
<dbReference type="SUPFAM" id="SSF53098">
    <property type="entry name" value="Ribonuclease H-like"/>
    <property type="match status" value="1"/>
</dbReference>
<organism evidence="7 8">
    <name type="scientific">Oryza meyeriana var. granulata</name>
    <dbReference type="NCBI Taxonomy" id="110450"/>
    <lineage>
        <taxon>Eukaryota</taxon>
        <taxon>Viridiplantae</taxon>
        <taxon>Streptophyta</taxon>
        <taxon>Embryophyta</taxon>
        <taxon>Tracheophyta</taxon>
        <taxon>Spermatophyta</taxon>
        <taxon>Magnoliopsida</taxon>
        <taxon>Liliopsida</taxon>
        <taxon>Poales</taxon>
        <taxon>Poaceae</taxon>
        <taxon>BOP clade</taxon>
        <taxon>Oryzoideae</taxon>
        <taxon>Oryzeae</taxon>
        <taxon>Oryzinae</taxon>
        <taxon>Oryza</taxon>
        <taxon>Oryza meyeriana</taxon>
    </lineage>
</organism>
<dbReference type="EMBL" id="SPHZ02000010">
    <property type="protein sequence ID" value="KAF0896344.1"/>
    <property type="molecule type" value="Genomic_DNA"/>
</dbReference>
<protein>
    <submittedName>
        <fullName evidence="7">Uncharacterized protein</fullName>
    </submittedName>
</protein>
<dbReference type="GO" id="GO:0003676">
    <property type="term" value="F:nucleic acid binding"/>
    <property type="evidence" value="ECO:0007669"/>
    <property type="project" value="InterPro"/>
</dbReference>
<gene>
    <name evidence="7" type="ORF">E2562_021879</name>
</gene>